<dbReference type="InterPro" id="IPR036315">
    <property type="entry name" value="BRCA2_hlx_sf"/>
</dbReference>
<keyword evidence="1" id="KW-0175">Coiled coil</keyword>
<protein>
    <recommendedName>
        <fullName evidence="2">Breast cancer type 2 susceptibility protein helical domain-containing protein</fullName>
    </recommendedName>
</protein>
<evidence type="ECO:0000313" key="4">
    <source>
        <dbReference type="Proteomes" id="UP000479000"/>
    </source>
</evidence>
<gene>
    <name evidence="3" type="ORF">NTEN_LOCUS17352</name>
</gene>
<feature type="domain" description="Breast cancer type 2 susceptibility protein helical" evidence="2">
    <location>
        <begin position="2"/>
        <end position="62"/>
    </location>
</feature>
<dbReference type="PANTHER" id="PTHR11289:SF0">
    <property type="entry name" value="BREAST CANCER TYPE 2 SUSCEPTIBILITY PROTEIN"/>
    <property type="match status" value="1"/>
</dbReference>
<keyword evidence="4" id="KW-1185">Reference proteome</keyword>
<dbReference type="EMBL" id="CADCXU010025611">
    <property type="protein sequence ID" value="CAB0012645.1"/>
    <property type="molecule type" value="Genomic_DNA"/>
</dbReference>
<sequence length="378" mass="43145">MIVFAEDGTAGLPEVSTAFLTSPHVSPDLVPKNWLANHYRWIVWKLACVERAFPEYLHNRLLDFITKEQALLTIWRPSEEDVNELYEHKAYDFYDLDAVGTSVVHWIGIVIALTFSGGELQTSTYCLNSRRRRQHFQMKPLELRIIRNVNVLTTESDDLVEKMTQLCQLFDGEKVDLNKEEFVKIRNRLAQEKRSLLSENGDLKSKLASAQSKMSELVGELVTLIGEDSADSPPAVIVSKLSSKMKSLTLEIEKLSAINEGNVDEICNCRKEIAQHLATIGEAHEELALLRERLRKTEVELETLRGQHRMVRDRNQIKDLSSELWETSDRYLLASQEAEALRNQLRRTKAALEIVANRTPQKSNAIPQGSHPCLWTRA</sequence>
<dbReference type="Proteomes" id="UP000479000">
    <property type="component" value="Unassembled WGS sequence"/>
</dbReference>
<evidence type="ECO:0000259" key="2">
    <source>
        <dbReference type="Pfam" id="PF09169"/>
    </source>
</evidence>
<evidence type="ECO:0000256" key="1">
    <source>
        <dbReference type="SAM" id="Coils"/>
    </source>
</evidence>
<evidence type="ECO:0000313" key="3">
    <source>
        <dbReference type="EMBL" id="CAB0012645.1"/>
    </source>
</evidence>
<dbReference type="GO" id="GO:0005634">
    <property type="term" value="C:nucleus"/>
    <property type="evidence" value="ECO:0007669"/>
    <property type="project" value="TreeGrafter"/>
</dbReference>
<dbReference type="GO" id="GO:0000724">
    <property type="term" value="P:double-strand break repair via homologous recombination"/>
    <property type="evidence" value="ECO:0007669"/>
    <property type="project" value="InterPro"/>
</dbReference>
<organism evidence="3 4">
    <name type="scientific">Nesidiocoris tenuis</name>
    <dbReference type="NCBI Taxonomy" id="355587"/>
    <lineage>
        <taxon>Eukaryota</taxon>
        <taxon>Metazoa</taxon>
        <taxon>Ecdysozoa</taxon>
        <taxon>Arthropoda</taxon>
        <taxon>Hexapoda</taxon>
        <taxon>Insecta</taxon>
        <taxon>Pterygota</taxon>
        <taxon>Neoptera</taxon>
        <taxon>Paraneoptera</taxon>
        <taxon>Hemiptera</taxon>
        <taxon>Heteroptera</taxon>
        <taxon>Panheteroptera</taxon>
        <taxon>Cimicomorpha</taxon>
        <taxon>Miridae</taxon>
        <taxon>Dicyphina</taxon>
        <taxon>Nesidiocoris</taxon>
    </lineage>
</organism>
<proteinExistence type="predicted"/>
<dbReference type="SUPFAM" id="SSF81872">
    <property type="entry name" value="BRCA2 helical domain"/>
    <property type="match status" value="1"/>
</dbReference>
<dbReference type="AlphaFoldDB" id="A0A6H5HA93"/>
<feature type="coiled-coil region" evidence="1">
    <location>
        <begin position="238"/>
        <end position="307"/>
    </location>
</feature>
<dbReference type="InterPro" id="IPR015252">
    <property type="entry name" value="BRCA2_hlx"/>
</dbReference>
<reference evidence="3 4" key="1">
    <citation type="submission" date="2020-02" db="EMBL/GenBank/DDBJ databases">
        <authorList>
            <person name="Ferguson B K."/>
        </authorList>
    </citation>
    <scope>NUCLEOTIDE SEQUENCE [LARGE SCALE GENOMIC DNA]</scope>
</reference>
<dbReference type="OrthoDB" id="2436455at2759"/>
<dbReference type="Pfam" id="PF09169">
    <property type="entry name" value="BRCA-2_helical"/>
    <property type="match status" value="1"/>
</dbReference>
<dbReference type="GO" id="GO:0006355">
    <property type="term" value="P:regulation of DNA-templated transcription"/>
    <property type="evidence" value="ECO:0007669"/>
    <property type="project" value="TreeGrafter"/>
</dbReference>
<feature type="coiled-coil region" evidence="1">
    <location>
        <begin position="331"/>
        <end position="358"/>
    </location>
</feature>
<dbReference type="InterPro" id="IPR015525">
    <property type="entry name" value="BRCA2"/>
</dbReference>
<dbReference type="PANTHER" id="PTHR11289">
    <property type="entry name" value="BREAST CANCER TYPE 2 SUSCEPTIBILITY PROTEIN BRCA2"/>
    <property type="match status" value="1"/>
</dbReference>
<name>A0A6H5HA93_9HEMI</name>
<accession>A0A6H5HA93</accession>